<dbReference type="CDD" id="cd18787">
    <property type="entry name" value="SF2_C_DEAD"/>
    <property type="match status" value="1"/>
</dbReference>
<feature type="domain" description="Helicase ATP-binding" evidence="9">
    <location>
        <begin position="37"/>
        <end position="208"/>
    </location>
</feature>
<sequence length="439" mass="50342">MSQDTASFQDFKLNKQLFNAIDDLGYQKPSEIQVKAIPRILNGHDVIGIAQTGTGKTAAFVLPLLMKLKYAQGHDPRALIIAPTRELVMQVYENILELGKYTDLRTVCLYGGIGPKKQAQEVAEGCDIIVATPGRLLDIYSAGVLQPKQIKTFILDEADRMMDMGFMPQIRRVLELLPMKKQNLFFSATFPEKVEKYAYEFTDFPEKVEVTPETMTAELIEQSLYHVPNFLTKINLLKYLFENEDFSRVLIFVRTRKNANNVYSFIERKISEEVRVIHANKAQSTRINAINEFKSGNVRVLVSTDVTARGIDVEEVSHVINFEVPNKYEDYVHRIGRTGRAEHHGIAISFVDPSDVYHINKIEELIQKKIKVIDLPKEIELMDTLPSEKKDMEQEIDRQKHLENPDFQGAFHEKKKKNLSGKARDKAFGNKPKDKRRKK</sequence>
<dbReference type="SMART" id="SM00487">
    <property type="entry name" value="DEXDc"/>
    <property type="match status" value="1"/>
</dbReference>
<dbReference type="HOGENOM" id="CLU_003041_28_3_10"/>
<feature type="compositionally biased region" description="Basic and acidic residues" evidence="8">
    <location>
        <begin position="384"/>
        <end position="404"/>
    </location>
</feature>
<reference evidence="12 13" key="1">
    <citation type="journal article" date="2011" name="Stand. Genomic Sci.">
        <title>Complete genome sequence of Marivirga tractuosa type strain (H-43).</title>
        <authorList>
            <person name="Pagani I."/>
            <person name="Chertkov O."/>
            <person name="Lapidus A."/>
            <person name="Lucas S."/>
            <person name="Del Rio T.G."/>
            <person name="Tice H."/>
            <person name="Copeland A."/>
            <person name="Cheng J.F."/>
            <person name="Nolan M."/>
            <person name="Saunders E."/>
            <person name="Pitluck S."/>
            <person name="Held B."/>
            <person name="Goodwin L."/>
            <person name="Liolios K."/>
            <person name="Ovchinikova G."/>
            <person name="Ivanova N."/>
            <person name="Mavromatis K."/>
            <person name="Pati A."/>
            <person name="Chen A."/>
            <person name="Palaniappan K."/>
            <person name="Land M."/>
            <person name="Hauser L."/>
            <person name="Jeffries C.D."/>
            <person name="Detter J.C."/>
            <person name="Han C."/>
            <person name="Tapia R."/>
            <person name="Ngatchou-Djao O.D."/>
            <person name="Rohde M."/>
            <person name="Goker M."/>
            <person name="Spring S."/>
            <person name="Sikorski J."/>
            <person name="Woyke T."/>
            <person name="Bristow J."/>
            <person name="Eisen J.A."/>
            <person name="Markowitz V."/>
            <person name="Hugenholtz P."/>
            <person name="Klenk H.P."/>
            <person name="Kyrpides N.C."/>
        </authorList>
    </citation>
    <scope>NUCLEOTIDE SEQUENCE [LARGE SCALE GENOMIC DNA]</scope>
    <source>
        <strain evidence="13">ATCC 23168 / DSM 4126 / NBRC 15989 / NCIMB 1408 / VKM B-1430 / H-43</strain>
    </source>
</reference>
<dbReference type="Pfam" id="PF00271">
    <property type="entry name" value="Helicase_C"/>
    <property type="match status" value="1"/>
</dbReference>
<dbReference type="InterPro" id="IPR011545">
    <property type="entry name" value="DEAD/DEAH_box_helicase_dom"/>
</dbReference>
<feature type="domain" description="DEAD-box RNA helicase Q" evidence="11">
    <location>
        <begin position="6"/>
        <end position="34"/>
    </location>
</feature>
<dbReference type="GO" id="GO:0016787">
    <property type="term" value="F:hydrolase activity"/>
    <property type="evidence" value="ECO:0007669"/>
    <property type="project" value="UniProtKB-KW"/>
</dbReference>
<dbReference type="InterPro" id="IPR014014">
    <property type="entry name" value="RNA_helicase_DEAD_Q_motif"/>
</dbReference>
<dbReference type="InterPro" id="IPR014001">
    <property type="entry name" value="Helicase_ATP-bd"/>
</dbReference>
<accession>E4TSP9</accession>
<evidence type="ECO:0000256" key="1">
    <source>
        <dbReference type="ARBA" id="ARBA00022741"/>
    </source>
</evidence>
<evidence type="ECO:0000259" key="9">
    <source>
        <dbReference type="PROSITE" id="PS51192"/>
    </source>
</evidence>
<feature type="short sequence motif" description="Q motif" evidence="6">
    <location>
        <begin position="6"/>
        <end position="34"/>
    </location>
</feature>
<dbReference type="PANTHER" id="PTHR47959">
    <property type="entry name" value="ATP-DEPENDENT RNA HELICASE RHLE-RELATED"/>
    <property type="match status" value="1"/>
</dbReference>
<dbReference type="GO" id="GO:0003676">
    <property type="term" value="F:nucleic acid binding"/>
    <property type="evidence" value="ECO:0007669"/>
    <property type="project" value="InterPro"/>
</dbReference>
<dbReference type="OrthoDB" id="974172at2"/>
<name>E4TSP9_MARTH</name>
<dbReference type="PROSITE" id="PS00039">
    <property type="entry name" value="DEAD_ATP_HELICASE"/>
    <property type="match status" value="1"/>
</dbReference>
<dbReference type="AlphaFoldDB" id="E4TSP9"/>
<keyword evidence="4 7" id="KW-0067">ATP-binding</keyword>
<dbReference type="PROSITE" id="PS51195">
    <property type="entry name" value="Q_MOTIF"/>
    <property type="match status" value="1"/>
</dbReference>
<dbReference type="SMART" id="SM00490">
    <property type="entry name" value="HELICc"/>
    <property type="match status" value="1"/>
</dbReference>
<evidence type="ECO:0000256" key="2">
    <source>
        <dbReference type="ARBA" id="ARBA00022801"/>
    </source>
</evidence>
<keyword evidence="1 7" id="KW-0547">Nucleotide-binding</keyword>
<dbReference type="EMBL" id="CP002349">
    <property type="protein sequence ID" value="ADR21859.1"/>
    <property type="molecule type" value="Genomic_DNA"/>
</dbReference>
<dbReference type="STRING" id="643867.Ftrac_1871"/>
<feature type="domain" description="Helicase C-terminal" evidence="10">
    <location>
        <begin position="235"/>
        <end position="383"/>
    </location>
</feature>
<keyword evidence="2 7" id="KW-0378">Hydrolase</keyword>
<keyword evidence="3 7" id="KW-0347">Helicase</keyword>
<dbReference type="Proteomes" id="UP000008720">
    <property type="component" value="Chromosome"/>
</dbReference>
<dbReference type="InterPro" id="IPR000629">
    <property type="entry name" value="RNA-helicase_DEAD-box_CS"/>
</dbReference>
<dbReference type="KEGG" id="mtt:Ftrac_1871"/>
<dbReference type="CDD" id="cd00268">
    <property type="entry name" value="DEADc"/>
    <property type="match status" value="1"/>
</dbReference>
<evidence type="ECO:0000313" key="13">
    <source>
        <dbReference type="Proteomes" id="UP000008720"/>
    </source>
</evidence>
<evidence type="ECO:0000256" key="5">
    <source>
        <dbReference type="ARBA" id="ARBA00038437"/>
    </source>
</evidence>
<evidence type="ECO:0000259" key="10">
    <source>
        <dbReference type="PROSITE" id="PS51194"/>
    </source>
</evidence>
<evidence type="ECO:0000256" key="4">
    <source>
        <dbReference type="ARBA" id="ARBA00022840"/>
    </source>
</evidence>
<dbReference type="eggNOG" id="COG0513">
    <property type="taxonomic scope" value="Bacteria"/>
</dbReference>
<proteinExistence type="inferred from homology"/>
<evidence type="ECO:0000256" key="7">
    <source>
        <dbReference type="RuleBase" id="RU000492"/>
    </source>
</evidence>
<dbReference type="PROSITE" id="PS51192">
    <property type="entry name" value="HELICASE_ATP_BIND_1"/>
    <property type="match status" value="1"/>
</dbReference>
<evidence type="ECO:0000256" key="8">
    <source>
        <dbReference type="SAM" id="MobiDB-lite"/>
    </source>
</evidence>
<evidence type="ECO:0000313" key="12">
    <source>
        <dbReference type="EMBL" id="ADR21859.1"/>
    </source>
</evidence>
<dbReference type="InterPro" id="IPR027417">
    <property type="entry name" value="P-loop_NTPase"/>
</dbReference>
<dbReference type="GO" id="GO:0005829">
    <property type="term" value="C:cytosol"/>
    <property type="evidence" value="ECO:0007669"/>
    <property type="project" value="TreeGrafter"/>
</dbReference>
<dbReference type="PROSITE" id="PS51194">
    <property type="entry name" value="HELICASE_CTER"/>
    <property type="match status" value="1"/>
</dbReference>
<dbReference type="PANTHER" id="PTHR47959:SF13">
    <property type="entry name" value="ATP-DEPENDENT RNA HELICASE RHLE"/>
    <property type="match status" value="1"/>
</dbReference>
<organism evidence="12 13">
    <name type="scientific">Marivirga tractuosa (strain ATCC 23168 / DSM 4126 / NBRC 15989 / NCIMB 1408 / VKM B-1430 / H-43)</name>
    <name type="common">Microscilla tractuosa</name>
    <name type="synonym">Flexibacter tractuosus</name>
    <dbReference type="NCBI Taxonomy" id="643867"/>
    <lineage>
        <taxon>Bacteria</taxon>
        <taxon>Pseudomonadati</taxon>
        <taxon>Bacteroidota</taxon>
        <taxon>Cytophagia</taxon>
        <taxon>Cytophagales</taxon>
        <taxon>Marivirgaceae</taxon>
        <taxon>Marivirga</taxon>
    </lineage>
</organism>
<feature type="compositionally biased region" description="Basic and acidic residues" evidence="8">
    <location>
        <begin position="422"/>
        <end position="432"/>
    </location>
</feature>
<dbReference type="InterPro" id="IPR044742">
    <property type="entry name" value="DEAD/DEAH_RhlB"/>
</dbReference>
<dbReference type="SUPFAM" id="SSF52540">
    <property type="entry name" value="P-loop containing nucleoside triphosphate hydrolases"/>
    <property type="match status" value="1"/>
</dbReference>
<gene>
    <name evidence="12" type="ordered locus">Ftrac_1871</name>
</gene>
<evidence type="ECO:0000259" key="11">
    <source>
        <dbReference type="PROSITE" id="PS51195"/>
    </source>
</evidence>
<dbReference type="InterPro" id="IPR050079">
    <property type="entry name" value="DEAD_box_RNA_helicase"/>
</dbReference>
<evidence type="ECO:0000256" key="3">
    <source>
        <dbReference type="ARBA" id="ARBA00022806"/>
    </source>
</evidence>
<evidence type="ECO:0000256" key="6">
    <source>
        <dbReference type="PROSITE-ProRule" id="PRU00552"/>
    </source>
</evidence>
<dbReference type="GO" id="GO:0005524">
    <property type="term" value="F:ATP binding"/>
    <property type="evidence" value="ECO:0007669"/>
    <property type="project" value="UniProtKB-KW"/>
</dbReference>
<dbReference type="Pfam" id="PF00270">
    <property type="entry name" value="DEAD"/>
    <property type="match status" value="1"/>
</dbReference>
<dbReference type="RefSeq" id="WP_013454002.1">
    <property type="nucleotide sequence ID" value="NC_014759.1"/>
</dbReference>
<dbReference type="Gene3D" id="3.40.50.300">
    <property type="entry name" value="P-loop containing nucleotide triphosphate hydrolases"/>
    <property type="match status" value="2"/>
</dbReference>
<dbReference type="GO" id="GO:0003724">
    <property type="term" value="F:RNA helicase activity"/>
    <property type="evidence" value="ECO:0007669"/>
    <property type="project" value="InterPro"/>
</dbReference>
<comment type="similarity">
    <text evidence="5 7">Belongs to the DEAD box helicase family.</text>
</comment>
<dbReference type="InterPro" id="IPR001650">
    <property type="entry name" value="Helicase_C-like"/>
</dbReference>
<feature type="region of interest" description="Disordered" evidence="8">
    <location>
        <begin position="384"/>
        <end position="439"/>
    </location>
</feature>
<protein>
    <submittedName>
        <fullName evidence="12">DEAD/DEAH box helicase domain protein</fullName>
    </submittedName>
</protein>
<keyword evidence="13" id="KW-1185">Reference proteome</keyword>